<comment type="similarity">
    <text evidence="1 2">Belongs to the NPR3 family.</text>
</comment>
<dbReference type="GO" id="GO:0010508">
    <property type="term" value="P:positive regulation of autophagy"/>
    <property type="evidence" value="ECO:0007669"/>
    <property type="project" value="TreeGrafter"/>
</dbReference>
<dbReference type="AlphaFoldDB" id="A0A016SKH9"/>
<evidence type="ECO:0000313" key="5">
    <source>
        <dbReference type="Proteomes" id="UP000024635"/>
    </source>
</evidence>
<dbReference type="GO" id="GO:0034198">
    <property type="term" value="P:cellular response to amino acid starvation"/>
    <property type="evidence" value="ECO:0007669"/>
    <property type="project" value="UniProtKB-UniRule"/>
</dbReference>
<dbReference type="GO" id="GO:0005764">
    <property type="term" value="C:lysosome"/>
    <property type="evidence" value="ECO:0007669"/>
    <property type="project" value="UniProtKB-SubCell"/>
</dbReference>
<dbReference type="GO" id="GO:0038202">
    <property type="term" value="P:TORC1 signaling"/>
    <property type="evidence" value="ECO:0007669"/>
    <property type="project" value="TreeGrafter"/>
</dbReference>
<evidence type="ECO:0000313" key="4">
    <source>
        <dbReference type="EMBL" id="EYB91115.1"/>
    </source>
</evidence>
<dbReference type="PANTHER" id="PTHR13153">
    <property type="entry name" value="CGTHBA PROTEIN -14 GENE PROTEIN"/>
    <property type="match status" value="1"/>
</dbReference>
<dbReference type="InterPro" id="IPR056603">
    <property type="entry name" value="HTH_NPRL3"/>
</dbReference>
<feature type="domain" description="GATOR1 complex protein NPRL3 C-terminal HTH" evidence="3">
    <location>
        <begin position="193"/>
        <end position="234"/>
    </location>
</feature>
<evidence type="ECO:0000256" key="1">
    <source>
        <dbReference type="ARBA" id="ARBA00010546"/>
    </source>
</evidence>
<name>A0A016SKH9_9BILA</name>
<dbReference type="GO" id="GO:1904262">
    <property type="term" value="P:negative regulation of TORC1 signaling"/>
    <property type="evidence" value="ECO:0007669"/>
    <property type="project" value="TreeGrafter"/>
</dbReference>
<reference evidence="5" key="1">
    <citation type="journal article" date="2015" name="Nat. Genet.">
        <title>The genome and transcriptome of the zoonotic hookworm Ancylostoma ceylanicum identify infection-specific gene families.</title>
        <authorList>
            <person name="Schwarz E.M."/>
            <person name="Hu Y."/>
            <person name="Antoshechkin I."/>
            <person name="Miller M.M."/>
            <person name="Sternberg P.W."/>
            <person name="Aroian R.V."/>
        </authorList>
    </citation>
    <scope>NUCLEOTIDE SEQUENCE</scope>
    <source>
        <strain evidence="5">HY135</strain>
    </source>
</reference>
<comment type="function">
    <text evidence="2">As a component of the GATOR1 complex functions as an inhibitor of the amino acid-sensing branch of the TORC1 pathway.</text>
</comment>
<protein>
    <recommendedName>
        <fullName evidence="2">GATOR complex protein NPRL3</fullName>
    </recommendedName>
    <alternativeName>
        <fullName evidence="2">Nitrogen permease regulator 3-like protein</fullName>
    </alternativeName>
</protein>
<proteinExistence type="inferred from homology"/>
<organism evidence="4 5">
    <name type="scientific">Ancylostoma ceylanicum</name>
    <dbReference type="NCBI Taxonomy" id="53326"/>
    <lineage>
        <taxon>Eukaryota</taxon>
        <taxon>Metazoa</taxon>
        <taxon>Ecdysozoa</taxon>
        <taxon>Nematoda</taxon>
        <taxon>Chromadorea</taxon>
        <taxon>Rhabditida</taxon>
        <taxon>Rhabditina</taxon>
        <taxon>Rhabditomorpha</taxon>
        <taxon>Strongyloidea</taxon>
        <taxon>Ancylostomatidae</taxon>
        <taxon>Ancylostomatinae</taxon>
        <taxon>Ancylostoma</taxon>
    </lineage>
</organism>
<dbReference type="GO" id="GO:1990130">
    <property type="term" value="C:GATOR1 complex"/>
    <property type="evidence" value="ECO:0007669"/>
    <property type="project" value="UniProtKB-UniRule"/>
</dbReference>
<dbReference type="EMBL" id="JARK01001546">
    <property type="protein sequence ID" value="EYB91115.1"/>
    <property type="molecule type" value="Genomic_DNA"/>
</dbReference>
<dbReference type="PANTHER" id="PTHR13153:SF5">
    <property type="entry name" value="GATOR COMPLEX PROTEIN NPRL3"/>
    <property type="match status" value="1"/>
</dbReference>
<dbReference type="InterPro" id="IPR005365">
    <property type="entry name" value="Npr3"/>
</dbReference>
<keyword evidence="2" id="KW-0458">Lysosome</keyword>
<dbReference type="Proteomes" id="UP000024635">
    <property type="component" value="Unassembled WGS sequence"/>
</dbReference>
<comment type="subcellular location">
    <subcellularLocation>
        <location evidence="2">Lysosome</location>
    </subcellularLocation>
</comment>
<dbReference type="OrthoDB" id="18648at2759"/>
<dbReference type="STRING" id="53326.A0A016SKH9"/>
<dbReference type="Pfam" id="PF24064">
    <property type="entry name" value="HTH_NPRL3"/>
    <property type="match status" value="1"/>
</dbReference>
<keyword evidence="2" id="KW-0732">Signal</keyword>
<keyword evidence="5" id="KW-1185">Reference proteome</keyword>
<gene>
    <name evidence="4" type="primary">Acey_s0210.g2138</name>
    <name evidence="4" type="ORF">Y032_0210g2138</name>
</gene>
<comment type="caution">
    <text evidence="4">The sequence shown here is derived from an EMBL/GenBank/DDBJ whole genome shotgun (WGS) entry which is preliminary data.</text>
</comment>
<evidence type="ECO:0000256" key="2">
    <source>
        <dbReference type="RuleBase" id="RU368069"/>
    </source>
</evidence>
<evidence type="ECO:0000259" key="3">
    <source>
        <dbReference type="Pfam" id="PF24064"/>
    </source>
</evidence>
<accession>A0A016SKH9</accession>
<dbReference type="Pfam" id="PF03666">
    <property type="entry name" value="NPR3"/>
    <property type="match status" value="1"/>
</dbReference>
<sequence>MLFGYFMIPYNSQHTKYRIEWLDRGARVLCKYRVFLIVRHLLLWARAVVVYPLCNTNVYSSATLPKPLGRYISLFSQQFGPSFHLAEALAQFDPPSTLGDYLNSKQPLADQQNKAKVIVALLRHQLIMQLHRFCYIVPPFSDAKMPRAGHHCPDSLKTQIAACDNIDETIKPIVSDLCGSMLDTQSFSNVERKLSLFLRMSAYMHGMHHIEDIVYRLNVERDAVEEVLESFALVLCTFRRPDFISE</sequence>